<name>A0A1P9WU96_9BACT</name>
<evidence type="ECO:0000313" key="2">
    <source>
        <dbReference type="Proteomes" id="UP000187941"/>
    </source>
</evidence>
<gene>
    <name evidence="1" type="ORF">AWR27_06115</name>
</gene>
<dbReference type="Proteomes" id="UP000187941">
    <property type="component" value="Chromosome"/>
</dbReference>
<dbReference type="KEGG" id="smon:AWR27_06115"/>
<dbReference type="AlphaFoldDB" id="A0A1P9WU96"/>
<sequence length="68" mass="7981">MRNKGTDIASIDWSNHEIVRFYNPRTDIWSEHFRLVGGFIEALSIIGKVTVDIFRFNDKVRLPDRGIF</sequence>
<reference evidence="1 2" key="1">
    <citation type="submission" date="2016-01" db="EMBL/GenBank/DDBJ databases">
        <authorList>
            <person name="Oliw E.H."/>
        </authorList>
    </citation>
    <scope>NUCLEOTIDE SEQUENCE [LARGE SCALE GENOMIC DNA]</scope>
    <source>
        <strain evidence="1 2">DY10</strain>
    </source>
</reference>
<organism evidence="1 2">
    <name type="scientific">Spirosoma montaniterrae</name>
    <dbReference type="NCBI Taxonomy" id="1178516"/>
    <lineage>
        <taxon>Bacteria</taxon>
        <taxon>Pseudomonadati</taxon>
        <taxon>Bacteroidota</taxon>
        <taxon>Cytophagia</taxon>
        <taxon>Cytophagales</taxon>
        <taxon>Cytophagaceae</taxon>
        <taxon>Spirosoma</taxon>
    </lineage>
</organism>
<proteinExistence type="predicted"/>
<dbReference type="STRING" id="1178516.AWR27_06115"/>
<protein>
    <submittedName>
        <fullName evidence="1">Uncharacterized protein</fullName>
    </submittedName>
</protein>
<dbReference type="EMBL" id="CP014263">
    <property type="protein sequence ID" value="AQG78939.1"/>
    <property type="molecule type" value="Genomic_DNA"/>
</dbReference>
<keyword evidence="2" id="KW-1185">Reference proteome</keyword>
<evidence type="ECO:0000313" key="1">
    <source>
        <dbReference type="EMBL" id="AQG78939.1"/>
    </source>
</evidence>
<accession>A0A1P9WU96</accession>